<sequence>MPMELAHMDQSFRNIFANGGELPLLGNKARRASCMSESCTEEEFDPSIWSNVPESVLYLVFSKLPLKSLIRIRSVSKLWMSTDFFLDGLQVRNTSRFALIKSGKHPLSCDQQELWVFDTPAQEWCKLSLGHFPSPLRFSGPFAVAGGLLCYISQSSSRGTLEVMVGNPLTRTWRLLPPNLALYEFPTLTHMFTATNSGDQYSITFVGLCDNTGAIVVEVYDSVSNSWRLTDSPPQLSSYYNFFKGDEYLGLATIDRRSKTIKRLMYPAALQESSFLNRYEDKCWILESQGRLFMCSNAPRKEGLWQRLETEWSKVCPFPKVLKKYEKTALYLSDDVVLLVGSEPHCFPPQFEDVDPHTMVMFNKLTQQWSILPNVSASFGNVDELVKGLMFEPRIVASKFPSAR</sequence>
<dbReference type="SUPFAM" id="SSF117281">
    <property type="entry name" value="Kelch motif"/>
    <property type="match status" value="1"/>
</dbReference>
<keyword evidence="3" id="KW-1185">Reference proteome</keyword>
<protein>
    <recommendedName>
        <fullName evidence="1">F-box domain-containing protein</fullName>
    </recommendedName>
</protein>
<reference evidence="2" key="1">
    <citation type="submission" date="2020-06" db="EMBL/GenBank/DDBJ databases">
        <title>WGS assembly of Ceratodon purpureus strain R40.</title>
        <authorList>
            <person name="Carey S.B."/>
            <person name="Jenkins J."/>
            <person name="Shu S."/>
            <person name="Lovell J.T."/>
            <person name="Sreedasyam A."/>
            <person name="Maumus F."/>
            <person name="Tiley G.P."/>
            <person name="Fernandez-Pozo N."/>
            <person name="Barry K."/>
            <person name="Chen C."/>
            <person name="Wang M."/>
            <person name="Lipzen A."/>
            <person name="Daum C."/>
            <person name="Saski C.A."/>
            <person name="Payton A.C."/>
            <person name="Mcbreen J.C."/>
            <person name="Conrad R.E."/>
            <person name="Kollar L.M."/>
            <person name="Olsson S."/>
            <person name="Huttunen S."/>
            <person name="Landis J.B."/>
            <person name="Wickett N.J."/>
            <person name="Johnson M.G."/>
            <person name="Rensing S.A."/>
            <person name="Grimwood J."/>
            <person name="Schmutz J."/>
            <person name="Mcdaniel S.F."/>
        </authorList>
    </citation>
    <scope>NUCLEOTIDE SEQUENCE</scope>
    <source>
        <strain evidence="2">R40</strain>
    </source>
</reference>
<dbReference type="AlphaFoldDB" id="A0A8T0GKU5"/>
<dbReference type="InterPro" id="IPR036047">
    <property type="entry name" value="F-box-like_dom_sf"/>
</dbReference>
<dbReference type="Pfam" id="PF00646">
    <property type="entry name" value="F-box"/>
    <property type="match status" value="1"/>
</dbReference>
<dbReference type="Gene3D" id="2.120.10.80">
    <property type="entry name" value="Kelch-type beta propeller"/>
    <property type="match status" value="1"/>
</dbReference>
<feature type="domain" description="F-box" evidence="1">
    <location>
        <begin position="49"/>
        <end position="81"/>
    </location>
</feature>
<name>A0A8T0GKU5_CERPU</name>
<proteinExistence type="predicted"/>
<dbReference type="InterPro" id="IPR001810">
    <property type="entry name" value="F-box_dom"/>
</dbReference>
<dbReference type="InterPro" id="IPR050796">
    <property type="entry name" value="SCF_F-box_component"/>
</dbReference>
<dbReference type="PANTHER" id="PTHR31672">
    <property type="entry name" value="BNACNNG10540D PROTEIN"/>
    <property type="match status" value="1"/>
</dbReference>
<evidence type="ECO:0000313" key="3">
    <source>
        <dbReference type="Proteomes" id="UP000822688"/>
    </source>
</evidence>
<dbReference type="SUPFAM" id="SSF81383">
    <property type="entry name" value="F-box domain"/>
    <property type="match status" value="1"/>
</dbReference>
<organism evidence="2 3">
    <name type="scientific">Ceratodon purpureus</name>
    <name type="common">Fire moss</name>
    <name type="synonym">Dicranum purpureum</name>
    <dbReference type="NCBI Taxonomy" id="3225"/>
    <lineage>
        <taxon>Eukaryota</taxon>
        <taxon>Viridiplantae</taxon>
        <taxon>Streptophyta</taxon>
        <taxon>Embryophyta</taxon>
        <taxon>Bryophyta</taxon>
        <taxon>Bryophytina</taxon>
        <taxon>Bryopsida</taxon>
        <taxon>Dicranidae</taxon>
        <taxon>Pseudoditrichales</taxon>
        <taxon>Ditrichaceae</taxon>
        <taxon>Ceratodon</taxon>
    </lineage>
</organism>
<comment type="caution">
    <text evidence="2">The sequence shown here is derived from an EMBL/GenBank/DDBJ whole genome shotgun (WGS) entry which is preliminary data.</text>
</comment>
<dbReference type="EMBL" id="CM026431">
    <property type="protein sequence ID" value="KAG0558348.1"/>
    <property type="molecule type" value="Genomic_DNA"/>
</dbReference>
<accession>A0A8T0GKU5</accession>
<gene>
    <name evidence="2" type="ORF">KC19_10G021400</name>
</gene>
<dbReference type="Proteomes" id="UP000822688">
    <property type="component" value="Chromosome 10"/>
</dbReference>
<evidence type="ECO:0000259" key="1">
    <source>
        <dbReference type="Pfam" id="PF00646"/>
    </source>
</evidence>
<dbReference type="Gene3D" id="1.20.1280.50">
    <property type="match status" value="1"/>
</dbReference>
<evidence type="ECO:0000313" key="2">
    <source>
        <dbReference type="EMBL" id="KAG0558348.1"/>
    </source>
</evidence>
<dbReference type="InterPro" id="IPR015915">
    <property type="entry name" value="Kelch-typ_b-propeller"/>
</dbReference>